<keyword evidence="4" id="KW-1185">Reference proteome</keyword>
<evidence type="ECO:0000313" key="3">
    <source>
        <dbReference type="EMBL" id="STD84830.1"/>
    </source>
</evidence>
<keyword evidence="1" id="KW-0472">Membrane</keyword>
<protein>
    <submittedName>
        <fullName evidence="3">VanZ/RDD domain protein</fullName>
    </submittedName>
</protein>
<dbReference type="RefSeq" id="WP_249024273.1">
    <property type="nucleotide sequence ID" value="NZ_JBHULA010000035.1"/>
</dbReference>
<feature type="transmembrane region" description="Helical" evidence="1">
    <location>
        <begin position="77"/>
        <end position="98"/>
    </location>
</feature>
<feature type="transmembrane region" description="Helical" evidence="1">
    <location>
        <begin position="6"/>
        <end position="25"/>
    </location>
</feature>
<organism evidence="3 4">
    <name type="scientific">Enterococcus gallinarum</name>
    <dbReference type="NCBI Taxonomy" id="1353"/>
    <lineage>
        <taxon>Bacteria</taxon>
        <taxon>Bacillati</taxon>
        <taxon>Bacillota</taxon>
        <taxon>Bacilli</taxon>
        <taxon>Lactobacillales</taxon>
        <taxon>Enterococcaceae</taxon>
        <taxon>Enterococcus</taxon>
    </lineage>
</organism>
<dbReference type="InterPro" id="IPR006976">
    <property type="entry name" value="VanZ-like"/>
</dbReference>
<feature type="transmembrane region" description="Helical" evidence="1">
    <location>
        <begin position="37"/>
        <end position="57"/>
    </location>
</feature>
<dbReference type="Pfam" id="PF04892">
    <property type="entry name" value="VanZ"/>
    <property type="match status" value="1"/>
</dbReference>
<dbReference type="AlphaFoldDB" id="A0A376H5C9"/>
<feature type="transmembrane region" description="Helical" evidence="1">
    <location>
        <begin position="105"/>
        <end position="129"/>
    </location>
</feature>
<dbReference type="PANTHER" id="PTHR36834:SF1">
    <property type="entry name" value="INTEGRAL MEMBRANE PROTEIN"/>
    <property type="match status" value="1"/>
</dbReference>
<evidence type="ECO:0000313" key="4">
    <source>
        <dbReference type="Proteomes" id="UP000254807"/>
    </source>
</evidence>
<name>A0A376H5C9_ENTGA</name>
<proteinExistence type="predicted"/>
<gene>
    <name evidence="3" type="ORF">NCTC12360_03377</name>
</gene>
<dbReference type="Proteomes" id="UP000254807">
    <property type="component" value="Unassembled WGS sequence"/>
</dbReference>
<feature type="transmembrane region" description="Helical" evidence="1">
    <location>
        <begin position="141"/>
        <end position="162"/>
    </location>
</feature>
<dbReference type="InterPro" id="IPR053150">
    <property type="entry name" value="Teicoplanin_resist-assoc"/>
</dbReference>
<dbReference type="PANTHER" id="PTHR36834">
    <property type="entry name" value="MEMBRANE PROTEIN-RELATED"/>
    <property type="match status" value="1"/>
</dbReference>
<accession>A0A376H5C9</accession>
<keyword evidence="1" id="KW-0812">Transmembrane</keyword>
<dbReference type="EMBL" id="UFYW01000001">
    <property type="protein sequence ID" value="STD84830.1"/>
    <property type="molecule type" value="Genomic_DNA"/>
</dbReference>
<evidence type="ECO:0000256" key="1">
    <source>
        <dbReference type="SAM" id="Phobius"/>
    </source>
</evidence>
<reference evidence="3 4" key="1">
    <citation type="submission" date="2018-06" db="EMBL/GenBank/DDBJ databases">
        <authorList>
            <consortium name="Pathogen Informatics"/>
            <person name="Doyle S."/>
        </authorList>
    </citation>
    <scope>NUCLEOTIDE SEQUENCE [LARGE SCALE GENOMIC DNA]</scope>
    <source>
        <strain evidence="3 4">NCTC12360</strain>
    </source>
</reference>
<feature type="domain" description="VanZ-like" evidence="2">
    <location>
        <begin position="40"/>
        <end position="158"/>
    </location>
</feature>
<sequence length="179" mass="20228">MQFTISGLVLTPLFLVTCYLILRYNAAQLSLFQKITVGAFVFYSFAVLYLTFFPFQIQTGVYANQSDWLSRINFSLAADLSILPNLIMLAPLAVFYYLMAKKTSVLRAVLLGFLVSFSIEVLQFLSNYFLGGWRGADVVDLIANTVGALLGYLLIRFLFTVLPKRSFLRKFMLHSPSES</sequence>
<evidence type="ECO:0000259" key="2">
    <source>
        <dbReference type="Pfam" id="PF04892"/>
    </source>
</evidence>
<keyword evidence="1" id="KW-1133">Transmembrane helix</keyword>